<dbReference type="Proteomes" id="UP000199394">
    <property type="component" value="Unassembled WGS sequence"/>
</dbReference>
<name>A0A1H4EMN3_9FIRM</name>
<dbReference type="AlphaFoldDB" id="A0A1H4EMN3"/>
<feature type="chain" id="PRO_5011547391" evidence="1">
    <location>
        <begin position="26"/>
        <end position="47"/>
    </location>
</feature>
<evidence type="ECO:0000313" key="2">
    <source>
        <dbReference type="EMBL" id="SEA86119.1"/>
    </source>
</evidence>
<feature type="signal peptide" evidence="1">
    <location>
        <begin position="1"/>
        <end position="25"/>
    </location>
</feature>
<dbReference type="EMBL" id="FNRK01000053">
    <property type="protein sequence ID" value="SEA86119.1"/>
    <property type="molecule type" value="Genomic_DNA"/>
</dbReference>
<keyword evidence="3" id="KW-1185">Reference proteome</keyword>
<dbReference type="RefSeq" id="WP_090310047.1">
    <property type="nucleotide sequence ID" value="NZ_FNRK01000053.1"/>
</dbReference>
<gene>
    <name evidence="2" type="ORF">SAMN04515656_1531</name>
</gene>
<protein>
    <submittedName>
        <fullName evidence="2">Cyclic lactone autoinducer peptide</fullName>
    </submittedName>
</protein>
<keyword evidence="1" id="KW-0732">Signal</keyword>
<dbReference type="OrthoDB" id="1957286at2"/>
<evidence type="ECO:0000256" key="1">
    <source>
        <dbReference type="SAM" id="SignalP"/>
    </source>
</evidence>
<dbReference type="InterPro" id="IPR009229">
    <property type="entry name" value="AgrD"/>
</dbReference>
<dbReference type="NCBIfam" id="TIGR04223">
    <property type="entry name" value="quorum_AgrD"/>
    <property type="match status" value="1"/>
</dbReference>
<reference evidence="2 3" key="1">
    <citation type="submission" date="2016-10" db="EMBL/GenBank/DDBJ databases">
        <authorList>
            <person name="de Groot N.N."/>
        </authorList>
    </citation>
    <scope>NUCLEOTIDE SEQUENCE [LARGE SCALE GENOMIC DNA]</scope>
    <source>
        <strain evidence="2 3">SR12</strain>
    </source>
</reference>
<proteinExistence type="predicted"/>
<accession>A0A1H4EMN3</accession>
<organism evidence="2 3">
    <name type="scientific">Eubacterium aggregans</name>
    <dbReference type="NCBI Taxonomy" id="81409"/>
    <lineage>
        <taxon>Bacteria</taxon>
        <taxon>Bacillati</taxon>
        <taxon>Bacillota</taxon>
        <taxon>Clostridia</taxon>
        <taxon>Eubacteriales</taxon>
        <taxon>Eubacteriaceae</taxon>
        <taxon>Eubacterium</taxon>
    </lineage>
</organism>
<sequence>MKKIKTFLLRNMCLLSALVVCLVQSSDSCLFFSYQPEIPEELKKKSS</sequence>
<evidence type="ECO:0000313" key="3">
    <source>
        <dbReference type="Proteomes" id="UP000199394"/>
    </source>
</evidence>